<feature type="compositionally biased region" description="Low complexity" evidence="1">
    <location>
        <begin position="22"/>
        <end position="31"/>
    </location>
</feature>
<evidence type="ECO:0000313" key="2">
    <source>
        <dbReference type="EMBL" id="CAD0106140.1"/>
    </source>
</evidence>
<organism evidence="2 3">
    <name type="scientific">Aureobasidium uvarum</name>
    <dbReference type="NCBI Taxonomy" id="2773716"/>
    <lineage>
        <taxon>Eukaryota</taxon>
        <taxon>Fungi</taxon>
        <taxon>Dikarya</taxon>
        <taxon>Ascomycota</taxon>
        <taxon>Pezizomycotina</taxon>
        <taxon>Dothideomycetes</taxon>
        <taxon>Dothideomycetidae</taxon>
        <taxon>Dothideales</taxon>
        <taxon>Saccotheciaceae</taxon>
        <taxon>Aureobasidium</taxon>
    </lineage>
</organism>
<gene>
    <name evidence="2" type="ORF">AWRI4620_LOCUS395</name>
</gene>
<reference evidence="2" key="1">
    <citation type="submission" date="2020-06" db="EMBL/GenBank/DDBJ databases">
        <authorList>
            <person name="Onetto C."/>
        </authorList>
    </citation>
    <scope>NUCLEOTIDE SEQUENCE</scope>
</reference>
<feature type="region of interest" description="Disordered" evidence="1">
    <location>
        <begin position="22"/>
        <end position="41"/>
    </location>
</feature>
<feature type="non-terminal residue" evidence="2">
    <location>
        <position position="60"/>
    </location>
</feature>
<keyword evidence="3" id="KW-1185">Reference proteome</keyword>
<evidence type="ECO:0000256" key="1">
    <source>
        <dbReference type="SAM" id="MobiDB-lite"/>
    </source>
</evidence>
<name>A0A9N8PMW6_9PEZI</name>
<comment type="caution">
    <text evidence="2">The sequence shown here is derived from an EMBL/GenBank/DDBJ whole genome shotgun (WGS) entry which is preliminary data.</text>
</comment>
<evidence type="ECO:0000313" key="3">
    <source>
        <dbReference type="Proteomes" id="UP000745764"/>
    </source>
</evidence>
<dbReference type="Proteomes" id="UP000745764">
    <property type="component" value="Unassembled WGS sequence"/>
</dbReference>
<dbReference type="EMBL" id="CAINUL010000001">
    <property type="protein sequence ID" value="CAD0106140.1"/>
    <property type="molecule type" value="Genomic_DNA"/>
</dbReference>
<sequence length="60" mass="6582">KLKITVKDLVTRIKRKLNDSSSNIRASSTASPATQLEQDAIARARLPSTTPATERMSLDK</sequence>
<dbReference type="AlphaFoldDB" id="A0A9N8PMW6"/>
<protein>
    <submittedName>
        <fullName evidence="2">Uncharacterized protein</fullName>
    </submittedName>
</protein>
<proteinExistence type="predicted"/>
<accession>A0A9N8PMW6</accession>